<reference evidence="1 2" key="1">
    <citation type="submission" date="2020-04" db="EMBL/GenBank/DDBJ databases">
        <authorList>
            <person name="Hitch T.C.A."/>
            <person name="Wylensek D."/>
            <person name="Clavel T."/>
        </authorList>
    </citation>
    <scope>NUCLEOTIDE SEQUENCE [LARGE SCALE GENOMIC DNA]</scope>
    <source>
        <strain evidence="1 2">PG-130-P53-12</strain>
    </source>
</reference>
<protein>
    <submittedName>
        <fullName evidence="1">Uncharacterized protein</fullName>
    </submittedName>
</protein>
<evidence type="ECO:0000313" key="2">
    <source>
        <dbReference type="Proteomes" id="UP000543804"/>
    </source>
</evidence>
<evidence type="ECO:0000313" key="1">
    <source>
        <dbReference type="EMBL" id="NMD99376.1"/>
    </source>
</evidence>
<accession>A0A848B7C6</accession>
<organism evidence="1 2">
    <name type="scientific">Selenomonas bovis</name>
    <dbReference type="NCBI Taxonomy" id="416586"/>
    <lineage>
        <taxon>Bacteria</taxon>
        <taxon>Bacillati</taxon>
        <taxon>Bacillota</taxon>
        <taxon>Negativicutes</taxon>
        <taxon>Selenomonadales</taxon>
        <taxon>Selenomonadaceae</taxon>
        <taxon>Selenomonas</taxon>
    </lineage>
</organism>
<comment type="caution">
    <text evidence="1">The sequence shown here is derived from an EMBL/GenBank/DDBJ whole genome shotgun (WGS) entry which is preliminary data.</text>
</comment>
<name>A0A848B7C6_9FIRM</name>
<dbReference type="RefSeq" id="WP_170077728.1">
    <property type="nucleotide sequence ID" value="NZ_JABAFA010000028.1"/>
</dbReference>
<proteinExistence type="predicted"/>
<keyword evidence="2" id="KW-1185">Reference proteome</keyword>
<dbReference type="EMBL" id="JABAFA010000028">
    <property type="protein sequence ID" value="NMD99376.1"/>
    <property type="molecule type" value="Genomic_DNA"/>
</dbReference>
<dbReference type="Proteomes" id="UP000543804">
    <property type="component" value="Unassembled WGS sequence"/>
</dbReference>
<sequence>MGFHYVNPGFAGLLDVTGGATVVTSERSRTGYGILQPEDRCGVKLEAVLKELWIRFDIYLPTSKEVPKAFEAKVLYNGFGLRFYTYEATNQFFVEPYCSGTGLDPKKIPVYKSDMEELKAECHLFAGKVNSVYMHAKRGTGNEKDGAFELWFNGTQYINGAIKCYNWSDSYVTVMSNSELLLISDIIISDTAFDKRTQLVPVPAVGIESDMTQMGDGSYIATDAGQTLLQYLDMEALADSCGGSSRVTGVAVIGNPAYQMESGGGALTVIQSLSGTLTEYATQPLQSDAAGVICDYHPLEGTVNGLSGLAVGWKTGV</sequence>
<gene>
    <name evidence="1" type="ORF">HF878_07830</name>
</gene>
<dbReference type="AlphaFoldDB" id="A0A848B7C6"/>